<dbReference type="SMART" id="SM00034">
    <property type="entry name" value="CLECT"/>
    <property type="match status" value="1"/>
</dbReference>
<organism evidence="3 4">
    <name type="scientific">Owenia fusiformis</name>
    <name type="common">Polychaete worm</name>
    <dbReference type="NCBI Taxonomy" id="6347"/>
    <lineage>
        <taxon>Eukaryota</taxon>
        <taxon>Metazoa</taxon>
        <taxon>Spiralia</taxon>
        <taxon>Lophotrochozoa</taxon>
        <taxon>Annelida</taxon>
        <taxon>Polychaeta</taxon>
        <taxon>Sedentaria</taxon>
        <taxon>Canalipalpata</taxon>
        <taxon>Sabellida</taxon>
        <taxon>Oweniida</taxon>
        <taxon>Oweniidae</taxon>
        <taxon>Owenia</taxon>
    </lineage>
</organism>
<dbReference type="InterPro" id="IPR001304">
    <property type="entry name" value="C-type_lectin-like"/>
</dbReference>
<evidence type="ECO:0000256" key="2">
    <source>
        <dbReference type="SAM" id="Phobius"/>
    </source>
</evidence>
<dbReference type="InterPro" id="IPR016186">
    <property type="entry name" value="C-type_lectin-like/link_sf"/>
</dbReference>
<dbReference type="Proteomes" id="UP000749559">
    <property type="component" value="Unassembled WGS sequence"/>
</dbReference>
<dbReference type="Pfam" id="PF00059">
    <property type="entry name" value="Lectin_C"/>
    <property type="match status" value="1"/>
</dbReference>
<keyword evidence="2" id="KW-0812">Transmembrane</keyword>
<dbReference type="AlphaFoldDB" id="A0A8J1UU27"/>
<evidence type="ECO:0000313" key="3">
    <source>
        <dbReference type="EMBL" id="CAH1779906.1"/>
    </source>
</evidence>
<comment type="caution">
    <text evidence="3">The sequence shown here is derived from an EMBL/GenBank/DDBJ whole genome shotgun (WGS) entry which is preliminary data.</text>
</comment>
<feature type="compositionally biased region" description="Low complexity" evidence="1">
    <location>
        <begin position="156"/>
        <end position="182"/>
    </location>
</feature>
<gene>
    <name evidence="3" type="ORF">OFUS_LOCUS6665</name>
</gene>
<feature type="transmembrane region" description="Helical" evidence="2">
    <location>
        <begin position="318"/>
        <end position="341"/>
    </location>
</feature>
<name>A0A8J1UU27_OWEFU</name>
<evidence type="ECO:0000313" key="4">
    <source>
        <dbReference type="Proteomes" id="UP000749559"/>
    </source>
</evidence>
<keyword evidence="4" id="KW-1185">Reference proteome</keyword>
<reference evidence="3" key="1">
    <citation type="submission" date="2022-03" db="EMBL/GenBank/DDBJ databases">
        <authorList>
            <person name="Martin C."/>
        </authorList>
    </citation>
    <scope>NUCLEOTIDE SEQUENCE</scope>
</reference>
<keyword evidence="2" id="KW-1133">Transmembrane helix</keyword>
<accession>A0A8J1UU27</accession>
<dbReference type="PROSITE" id="PS50041">
    <property type="entry name" value="C_TYPE_LECTIN_2"/>
    <property type="match status" value="1"/>
</dbReference>
<keyword evidence="2" id="KW-0472">Membrane</keyword>
<evidence type="ECO:0000256" key="1">
    <source>
        <dbReference type="SAM" id="MobiDB-lite"/>
    </source>
</evidence>
<dbReference type="InterPro" id="IPR016187">
    <property type="entry name" value="CTDL_fold"/>
</dbReference>
<dbReference type="EMBL" id="CAIIXF020000003">
    <property type="protein sequence ID" value="CAH1779906.1"/>
    <property type="molecule type" value="Genomic_DNA"/>
</dbReference>
<dbReference type="Gene3D" id="3.10.100.10">
    <property type="entry name" value="Mannose-Binding Protein A, subunit A"/>
    <property type="match status" value="1"/>
</dbReference>
<feature type="region of interest" description="Disordered" evidence="1">
    <location>
        <begin position="150"/>
        <end position="182"/>
    </location>
</feature>
<sequence>MVPSDAFLYIYSICVYIHKCYGLYVPAEAAGQQTFEDAQRYCETAHDGHIAMPKNSLEATFLHISALGKSWSTYWIGLKKPDVVSPWPLALEGLVDINGCNISYIHQDADENTWDPSKVCVVSESSESWGSIWVEEDCNSTKHFICDTTPDDSCSQATTTEVTTTDEQSTTDGQTTTPEQTTTAEVTTTFEVMTTVGQSTTAEQTTTHEQTTRAEVTTTVEVMTTADKTTTTDAVTTTPELRITSEETTIEETTTEVTTIDQVSTTAEVTTSAELTTSELEALSPVIIKLQQQGQEPAKWPIKKYVYPPSEAGRAIPIGILSLLLIAGVILAVIVSDLAILKDHFERFMLRNIFSHCNVKRVWSKYTKCQK</sequence>
<dbReference type="SUPFAM" id="SSF56436">
    <property type="entry name" value="C-type lectin-like"/>
    <property type="match status" value="1"/>
</dbReference>
<protein>
    <submittedName>
        <fullName evidence="3">Uncharacterized protein</fullName>
    </submittedName>
</protein>
<proteinExistence type="predicted"/>
<dbReference type="CDD" id="cd00037">
    <property type="entry name" value="CLECT"/>
    <property type="match status" value="1"/>
</dbReference>